<keyword evidence="2" id="KW-0238">DNA-binding</keyword>
<organism evidence="2 3">
    <name type="scientific">Veronia nyctiphanis</name>
    <dbReference type="NCBI Taxonomy" id="1278244"/>
    <lineage>
        <taxon>Bacteria</taxon>
        <taxon>Pseudomonadati</taxon>
        <taxon>Pseudomonadota</taxon>
        <taxon>Gammaproteobacteria</taxon>
        <taxon>Vibrionales</taxon>
        <taxon>Vibrionaceae</taxon>
        <taxon>Veronia</taxon>
    </lineage>
</organism>
<dbReference type="PANTHER" id="PTHR34988">
    <property type="entry name" value="PROTEIN, PUTATIVE-RELATED"/>
    <property type="match status" value="1"/>
</dbReference>
<reference evidence="2 3" key="1">
    <citation type="submission" date="2017-10" db="EMBL/GenBank/DDBJ databases">
        <title>Nyctiphanis sp. nov., isolated from the stomach of the euphausiid Nyctiphanes simplex (Hansen, 1911) in the Gulf of California.</title>
        <authorList>
            <person name="Gomez-Gil B."/>
            <person name="Aguilar-Mendez M."/>
            <person name="Lopez-Cortes A."/>
            <person name="Gomez-Gutierrez J."/>
            <person name="Roque A."/>
            <person name="Lang E."/>
            <person name="Gonzalez-Castillo A."/>
        </authorList>
    </citation>
    <scope>NUCLEOTIDE SEQUENCE [LARGE SCALE GENOMIC DNA]</scope>
    <source>
        <strain evidence="2 3">CAIM 600</strain>
    </source>
</reference>
<dbReference type="GO" id="GO:0003677">
    <property type="term" value="F:DNA binding"/>
    <property type="evidence" value="ECO:0007669"/>
    <property type="project" value="UniProtKB-KW"/>
</dbReference>
<dbReference type="EMBL" id="PEIB01000003">
    <property type="protein sequence ID" value="RXJ74308.1"/>
    <property type="molecule type" value="Genomic_DNA"/>
</dbReference>
<dbReference type="SUPFAM" id="SSF117856">
    <property type="entry name" value="AF0104/ALDC/Ptd012-like"/>
    <property type="match status" value="1"/>
</dbReference>
<dbReference type="AlphaFoldDB" id="A0A4V1LT84"/>
<dbReference type="Pfam" id="PF03479">
    <property type="entry name" value="PCC"/>
    <property type="match status" value="1"/>
</dbReference>
<evidence type="ECO:0000313" key="3">
    <source>
        <dbReference type="Proteomes" id="UP000290287"/>
    </source>
</evidence>
<sequence length="142" mass="15439">MTSSNNRLTGSEARAYCFRLRKGCDLKASIMAFCQRNGIEAGCVSSVVGCVSVAKLRLADSVTELERCEPFEIINVSGTITPKHLHLHASFADKQGVVIGGHMLEGCIVSYTAEVCLLSFPQYELSREFDPDTGYGELVVSQ</sequence>
<evidence type="ECO:0000259" key="1">
    <source>
        <dbReference type="PROSITE" id="PS51742"/>
    </source>
</evidence>
<keyword evidence="3" id="KW-1185">Reference proteome</keyword>
<dbReference type="Proteomes" id="UP000290287">
    <property type="component" value="Unassembled WGS sequence"/>
</dbReference>
<comment type="caution">
    <text evidence="2">The sequence shown here is derived from an EMBL/GenBank/DDBJ whole genome shotgun (WGS) entry which is preliminary data.</text>
</comment>
<protein>
    <submittedName>
        <fullName evidence="2">DNA-binding protein</fullName>
    </submittedName>
</protein>
<evidence type="ECO:0000313" key="2">
    <source>
        <dbReference type="EMBL" id="RXJ74308.1"/>
    </source>
</evidence>
<dbReference type="OrthoDB" id="552202at2"/>
<dbReference type="RefSeq" id="WP_129121271.1">
    <property type="nucleotide sequence ID" value="NZ_PEIB01000003.1"/>
</dbReference>
<feature type="domain" description="PPC" evidence="1">
    <location>
        <begin position="10"/>
        <end position="141"/>
    </location>
</feature>
<dbReference type="CDD" id="cd11378">
    <property type="entry name" value="DUF296"/>
    <property type="match status" value="1"/>
</dbReference>
<dbReference type="InterPro" id="IPR005175">
    <property type="entry name" value="PPC_dom"/>
</dbReference>
<dbReference type="PROSITE" id="PS51742">
    <property type="entry name" value="PPC"/>
    <property type="match status" value="1"/>
</dbReference>
<dbReference type="Gene3D" id="3.30.1330.80">
    <property type="entry name" value="Hypothetical protein, similar to alpha- acetolactate decarboxylase, domain 2"/>
    <property type="match status" value="1"/>
</dbReference>
<proteinExistence type="predicted"/>
<gene>
    <name evidence="2" type="ORF">CS022_04450</name>
</gene>
<dbReference type="PANTHER" id="PTHR34988:SF1">
    <property type="entry name" value="DNA-BINDING PROTEIN"/>
    <property type="match status" value="1"/>
</dbReference>
<accession>A0A4V1LT84</accession>
<name>A0A4V1LT84_9GAMM</name>